<name>A0AAN8EU73_TRICO</name>
<sequence>MDHLAQAASVAYDLKNAFSKTSSKSPSSGLVGRNLKFTSVLELAKETCFVHRVPLPQWWMSLLPLVSELSDVED</sequence>
<keyword evidence="2" id="KW-1185">Reference proteome</keyword>
<dbReference type="Proteomes" id="UP001331761">
    <property type="component" value="Unassembled WGS sequence"/>
</dbReference>
<gene>
    <name evidence="1" type="ORF">GCK32_021754</name>
</gene>
<comment type="caution">
    <text evidence="1">The sequence shown here is derived from an EMBL/GenBank/DDBJ whole genome shotgun (WGS) entry which is preliminary data.</text>
</comment>
<reference evidence="1 2" key="1">
    <citation type="submission" date="2019-10" db="EMBL/GenBank/DDBJ databases">
        <title>Assembly and Annotation for the nematode Trichostrongylus colubriformis.</title>
        <authorList>
            <person name="Martin J."/>
        </authorList>
    </citation>
    <scope>NUCLEOTIDE SEQUENCE [LARGE SCALE GENOMIC DNA]</scope>
    <source>
        <strain evidence="1">G859</strain>
        <tissue evidence="1">Whole worm</tissue>
    </source>
</reference>
<accession>A0AAN8EU73</accession>
<evidence type="ECO:0000313" key="1">
    <source>
        <dbReference type="EMBL" id="KAK5968226.1"/>
    </source>
</evidence>
<proteinExistence type="predicted"/>
<evidence type="ECO:0000313" key="2">
    <source>
        <dbReference type="Proteomes" id="UP001331761"/>
    </source>
</evidence>
<protein>
    <submittedName>
        <fullName evidence="1">Uncharacterized protein</fullName>
    </submittedName>
</protein>
<dbReference type="EMBL" id="WIXE01021622">
    <property type="protein sequence ID" value="KAK5968226.1"/>
    <property type="molecule type" value="Genomic_DNA"/>
</dbReference>
<organism evidence="1 2">
    <name type="scientific">Trichostrongylus colubriformis</name>
    <name type="common">Black scour worm</name>
    <dbReference type="NCBI Taxonomy" id="6319"/>
    <lineage>
        <taxon>Eukaryota</taxon>
        <taxon>Metazoa</taxon>
        <taxon>Ecdysozoa</taxon>
        <taxon>Nematoda</taxon>
        <taxon>Chromadorea</taxon>
        <taxon>Rhabditida</taxon>
        <taxon>Rhabditina</taxon>
        <taxon>Rhabditomorpha</taxon>
        <taxon>Strongyloidea</taxon>
        <taxon>Trichostrongylidae</taxon>
        <taxon>Trichostrongylus</taxon>
    </lineage>
</organism>
<dbReference type="AlphaFoldDB" id="A0AAN8EU73"/>